<dbReference type="Proteomes" id="UP000600918">
    <property type="component" value="Unassembled WGS sequence"/>
</dbReference>
<organism evidence="2 3">
    <name type="scientific">Vespula pensylvanica</name>
    <name type="common">Western yellow jacket</name>
    <name type="synonym">Wasp</name>
    <dbReference type="NCBI Taxonomy" id="30213"/>
    <lineage>
        <taxon>Eukaryota</taxon>
        <taxon>Metazoa</taxon>
        <taxon>Ecdysozoa</taxon>
        <taxon>Arthropoda</taxon>
        <taxon>Hexapoda</taxon>
        <taxon>Insecta</taxon>
        <taxon>Pterygota</taxon>
        <taxon>Neoptera</taxon>
        <taxon>Endopterygota</taxon>
        <taxon>Hymenoptera</taxon>
        <taxon>Apocrita</taxon>
        <taxon>Aculeata</taxon>
        <taxon>Vespoidea</taxon>
        <taxon>Vespidae</taxon>
        <taxon>Vespinae</taxon>
        <taxon>Vespula</taxon>
    </lineage>
</organism>
<sequence>MRRQVKGTKRYRNDTSVEHEPALPSHFRSREFEDRTIERFLSDTPEIEWTNAPFTRLFEQKEKTVECCVRNLHHSKNIRITENNAADGFLWIRQVTRAGPYEKVSFHQPSHIVLYICRPGCVRRFTEERNDRKVQEVVGATFEDGTRRAAGCEEGERFEASSYFETGLAGPKEHLKIDEP</sequence>
<accession>A0A834PBB8</accession>
<dbReference type="EMBL" id="JACSDY010000002">
    <property type="protein sequence ID" value="KAF7434941.1"/>
    <property type="molecule type" value="Genomic_DNA"/>
</dbReference>
<feature type="compositionally biased region" description="Basic residues" evidence="1">
    <location>
        <begin position="1"/>
        <end position="10"/>
    </location>
</feature>
<comment type="caution">
    <text evidence="2">The sequence shown here is derived from an EMBL/GenBank/DDBJ whole genome shotgun (WGS) entry which is preliminary data.</text>
</comment>
<evidence type="ECO:0000313" key="2">
    <source>
        <dbReference type="EMBL" id="KAF7434941.1"/>
    </source>
</evidence>
<keyword evidence="3" id="KW-1185">Reference proteome</keyword>
<gene>
    <name evidence="2" type="ORF">H0235_003132</name>
</gene>
<feature type="compositionally biased region" description="Basic and acidic residues" evidence="1">
    <location>
        <begin position="11"/>
        <end position="21"/>
    </location>
</feature>
<proteinExistence type="predicted"/>
<protein>
    <submittedName>
        <fullName evidence="2">Uncharacterized protein</fullName>
    </submittedName>
</protein>
<evidence type="ECO:0000313" key="3">
    <source>
        <dbReference type="Proteomes" id="UP000600918"/>
    </source>
</evidence>
<feature type="region of interest" description="Disordered" evidence="1">
    <location>
        <begin position="1"/>
        <end position="22"/>
    </location>
</feature>
<evidence type="ECO:0000256" key="1">
    <source>
        <dbReference type="SAM" id="MobiDB-lite"/>
    </source>
</evidence>
<name>A0A834PBB8_VESPE</name>
<reference evidence="2" key="1">
    <citation type="journal article" date="2020" name="G3 (Bethesda)">
        <title>High-Quality Assemblies for Three Invasive Social Wasps from the &lt;i&gt;Vespula&lt;/i&gt; Genus.</title>
        <authorList>
            <person name="Harrop T.W.R."/>
            <person name="Guhlin J."/>
            <person name="McLaughlin G.M."/>
            <person name="Permina E."/>
            <person name="Stockwell P."/>
            <person name="Gilligan J."/>
            <person name="Le Lec M.F."/>
            <person name="Gruber M.A.M."/>
            <person name="Quinn O."/>
            <person name="Lovegrove M."/>
            <person name="Duncan E.J."/>
            <person name="Remnant E.J."/>
            <person name="Van Eeckhoven J."/>
            <person name="Graham B."/>
            <person name="Knapp R.A."/>
            <person name="Langford K.W."/>
            <person name="Kronenberg Z."/>
            <person name="Press M.O."/>
            <person name="Eacker S.M."/>
            <person name="Wilson-Rankin E.E."/>
            <person name="Purcell J."/>
            <person name="Lester P.J."/>
            <person name="Dearden P.K."/>
        </authorList>
    </citation>
    <scope>NUCLEOTIDE SEQUENCE</scope>
    <source>
        <strain evidence="2">Volc-1</strain>
    </source>
</reference>
<dbReference type="AlphaFoldDB" id="A0A834PBB8"/>